<dbReference type="OrthoDB" id="3363059at2759"/>
<dbReference type="PANTHER" id="PTHR28608">
    <property type="entry name" value="INTEGRATOR COMPLEX SUBUNIT 2"/>
    <property type="match status" value="1"/>
</dbReference>
<dbReference type="InterPro" id="IPR029321">
    <property type="entry name" value="INTS2"/>
</dbReference>
<feature type="region of interest" description="Disordered" evidence="4">
    <location>
        <begin position="508"/>
        <end position="545"/>
    </location>
</feature>
<dbReference type="Proteomes" id="UP000269721">
    <property type="component" value="Unassembled WGS sequence"/>
</dbReference>
<proteinExistence type="inferred from homology"/>
<comment type="similarity">
    <text evidence="2">Belongs to the Integrator subunit 2 family.</text>
</comment>
<evidence type="ECO:0000256" key="4">
    <source>
        <dbReference type="SAM" id="MobiDB-lite"/>
    </source>
</evidence>
<reference evidence="6" key="1">
    <citation type="journal article" date="2018" name="Nat. Microbiol.">
        <title>Leveraging single-cell genomics to expand the fungal tree of life.</title>
        <authorList>
            <person name="Ahrendt S.R."/>
            <person name="Quandt C.A."/>
            <person name="Ciobanu D."/>
            <person name="Clum A."/>
            <person name="Salamov A."/>
            <person name="Andreopoulos B."/>
            <person name="Cheng J.F."/>
            <person name="Woyke T."/>
            <person name="Pelin A."/>
            <person name="Henrissat B."/>
            <person name="Reynolds N.K."/>
            <person name="Benny G.L."/>
            <person name="Smith M.E."/>
            <person name="James T.Y."/>
            <person name="Grigoriev I.V."/>
        </authorList>
    </citation>
    <scope>NUCLEOTIDE SEQUENCE [LARGE SCALE GENOMIC DNA]</scope>
</reference>
<keyword evidence="6" id="KW-1185">Reference proteome</keyword>
<evidence type="ECO:0000313" key="5">
    <source>
        <dbReference type="EMBL" id="RKO86649.1"/>
    </source>
</evidence>
<comment type="subcellular location">
    <subcellularLocation>
        <location evidence="1">Nucleus</location>
    </subcellularLocation>
</comment>
<feature type="compositionally biased region" description="Polar residues" evidence="4">
    <location>
        <begin position="536"/>
        <end position="545"/>
    </location>
</feature>
<dbReference type="AlphaFoldDB" id="A0A4P9W2Z3"/>
<dbReference type="InterPro" id="IPR026236">
    <property type="entry name" value="Int2_metazoa"/>
</dbReference>
<dbReference type="PRINTS" id="PR02105">
    <property type="entry name" value="INTSUBUNIT2"/>
</dbReference>
<dbReference type="GO" id="GO:0032039">
    <property type="term" value="C:integrator complex"/>
    <property type="evidence" value="ECO:0007669"/>
    <property type="project" value="InterPro"/>
</dbReference>
<evidence type="ECO:0000256" key="1">
    <source>
        <dbReference type="ARBA" id="ARBA00004123"/>
    </source>
</evidence>
<evidence type="ECO:0000256" key="3">
    <source>
        <dbReference type="ARBA" id="ARBA00023242"/>
    </source>
</evidence>
<accession>A0A4P9W2Z3</accession>
<gene>
    <name evidence="5" type="ORF">BDK51DRAFT_50475</name>
</gene>
<sequence length="545" mass="61153">MKRHSRTDSPSQLSPQLENNSNLSWFRRLEQGTAASSLNNPEHAAKKQRVDLHKDASLLWLVSFYHTAQAAVDNLGSCFDREKVRAAAEYCNMDLEPQRIFWRETLFRGRHNVRLTCASGIGLFSQFFECFSFGTASVQLICYPTALVQVTPEEEAKARKMTRYEVADFGNMSKSDRVCFVLRDLSNLESSAARAAAAMRQKKSAKSRQAGPDSPDSGRYPLFEAHHLAQEVALILCNCVDLMGDFVALKMVEVLISLSRESEALRAKTSEAIATLCDIAPHHAPTVRTRITEAEVLPDVALMITSMYCHDEVMYLSGIFNMRAGWLLNEKVTLHNVLVAVEANIMRSLRNDIASTHRVSEAELCSKMRVLCGLAGLFQFQFPDHDLETCLEVAKGARGDRLSKLSLCFLLISGEQFNRLSEPKLVQALSDLLQSEHSEMSLMLGVYFISNQLPEIEKIVRAALSIQISMPRNALYQLRKIFTANLFDYSVLARRALKLRPTGVSTEEHQASVDPLSSYLRPPPPAPSLVPILRQRPSSNRFRLQ</sequence>
<protein>
    <submittedName>
        <fullName evidence="5">Uncharacterized protein</fullName>
    </submittedName>
</protein>
<evidence type="ECO:0000313" key="6">
    <source>
        <dbReference type="Proteomes" id="UP000269721"/>
    </source>
</evidence>
<dbReference type="GO" id="GO:0034472">
    <property type="term" value="P:snRNA 3'-end processing"/>
    <property type="evidence" value="ECO:0007669"/>
    <property type="project" value="TreeGrafter"/>
</dbReference>
<evidence type="ECO:0000256" key="2">
    <source>
        <dbReference type="ARBA" id="ARBA00006705"/>
    </source>
</evidence>
<dbReference type="Pfam" id="PF14750">
    <property type="entry name" value="INTS2"/>
    <property type="match status" value="1"/>
</dbReference>
<dbReference type="PANTHER" id="PTHR28608:SF1">
    <property type="entry name" value="INTEGRATOR COMPLEX SUBUNIT 2"/>
    <property type="match status" value="1"/>
</dbReference>
<keyword evidence="3" id="KW-0539">Nucleus</keyword>
<name>A0A4P9W2Z3_9FUNG</name>
<dbReference type="EMBL" id="KZ998025">
    <property type="protein sequence ID" value="RKO86649.1"/>
    <property type="molecule type" value="Genomic_DNA"/>
</dbReference>
<organism evidence="5 6">
    <name type="scientific">Blyttiomyces helicus</name>
    <dbReference type="NCBI Taxonomy" id="388810"/>
    <lineage>
        <taxon>Eukaryota</taxon>
        <taxon>Fungi</taxon>
        <taxon>Fungi incertae sedis</taxon>
        <taxon>Chytridiomycota</taxon>
        <taxon>Chytridiomycota incertae sedis</taxon>
        <taxon>Chytridiomycetes</taxon>
        <taxon>Chytridiomycetes incertae sedis</taxon>
        <taxon>Blyttiomyces</taxon>
    </lineage>
</organism>